<protein>
    <submittedName>
        <fullName evidence="1">Uncharacterized protein</fullName>
    </submittedName>
</protein>
<name>A0A517ZXA2_9PLAN</name>
<proteinExistence type="predicted"/>
<sequence>MSKTLFVEYRNAGFWASDVAASVFLKFLIEVANEHILQNQDEWLNDDIAHWRFNAGVSDCGLHLNNEWKPSQTEVVIVLCRNAVKRIRENGDIPASEVATWRLFNDLEVCTRGFDPIPCEPVARLGDAVADLLNNTLPVAPHGHWWFYTLDNEVKTIAKKQ</sequence>
<gene>
    <name evidence="1" type="ORF">Mal52_55940</name>
</gene>
<dbReference type="KEGG" id="sdyn:Mal52_55940"/>
<organism evidence="1 2">
    <name type="scientific">Symmachiella dynata</name>
    <dbReference type="NCBI Taxonomy" id="2527995"/>
    <lineage>
        <taxon>Bacteria</taxon>
        <taxon>Pseudomonadati</taxon>
        <taxon>Planctomycetota</taxon>
        <taxon>Planctomycetia</taxon>
        <taxon>Planctomycetales</taxon>
        <taxon>Planctomycetaceae</taxon>
        <taxon>Symmachiella</taxon>
    </lineage>
</organism>
<dbReference type="Proteomes" id="UP000319383">
    <property type="component" value="Chromosome"/>
</dbReference>
<evidence type="ECO:0000313" key="2">
    <source>
        <dbReference type="Proteomes" id="UP000319383"/>
    </source>
</evidence>
<evidence type="ECO:0000313" key="1">
    <source>
        <dbReference type="EMBL" id="QDU47066.1"/>
    </source>
</evidence>
<dbReference type="EMBL" id="CP036276">
    <property type="protein sequence ID" value="QDU47066.1"/>
    <property type="molecule type" value="Genomic_DNA"/>
</dbReference>
<dbReference type="AlphaFoldDB" id="A0A517ZXA2"/>
<dbReference type="RefSeq" id="WP_145379706.1">
    <property type="nucleotide sequence ID" value="NZ_CP036276.1"/>
</dbReference>
<accession>A0A517ZXA2</accession>
<reference evidence="1 2" key="1">
    <citation type="submission" date="2019-02" db="EMBL/GenBank/DDBJ databases">
        <title>Deep-cultivation of Planctomycetes and their phenomic and genomic characterization uncovers novel biology.</title>
        <authorList>
            <person name="Wiegand S."/>
            <person name="Jogler M."/>
            <person name="Boedeker C."/>
            <person name="Pinto D."/>
            <person name="Vollmers J."/>
            <person name="Rivas-Marin E."/>
            <person name="Kohn T."/>
            <person name="Peeters S.H."/>
            <person name="Heuer A."/>
            <person name="Rast P."/>
            <person name="Oberbeckmann S."/>
            <person name="Bunk B."/>
            <person name="Jeske O."/>
            <person name="Meyerdierks A."/>
            <person name="Storesund J.E."/>
            <person name="Kallscheuer N."/>
            <person name="Luecker S."/>
            <person name="Lage O.M."/>
            <person name="Pohl T."/>
            <person name="Merkel B.J."/>
            <person name="Hornburger P."/>
            <person name="Mueller R.-W."/>
            <person name="Bruemmer F."/>
            <person name="Labrenz M."/>
            <person name="Spormann A.M."/>
            <person name="Op den Camp H."/>
            <person name="Overmann J."/>
            <person name="Amann R."/>
            <person name="Jetten M.S.M."/>
            <person name="Mascher T."/>
            <person name="Medema M.H."/>
            <person name="Devos D.P."/>
            <person name="Kaster A.-K."/>
            <person name="Ovreas L."/>
            <person name="Rohde M."/>
            <person name="Galperin M.Y."/>
            <person name="Jogler C."/>
        </authorList>
    </citation>
    <scope>NUCLEOTIDE SEQUENCE [LARGE SCALE GENOMIC DNA]</scope>
    <source>
        <strain evidence="1 2">Mal52</strain>
    </source>
</reference>
<keyword evidence="2" id="KW-1185">Reference proteome</keyword>